<keyword evidence="2" id="KW-1185">Reference proteome</keyword>
<dbReference type="AlphaFoldDB" id="A0ABD1WUE0"/>
<sequence length="158" mass="18019">MMRMWRILERLSDAGRLLFRGLRTLFPTIRERPEPLFLLLLLVSPSAGDEGRQTTFKDWRGTDIDPLPSENKILHAQLAFFEDAKARAIYDITKVGTIQMVCVQAQRKVESQLRACQNMIHAKDKELTKALTELSRAKDLLANLGVPGYTNPKDPTRI</sequence>
<dbReference type="EMBL" id="JBFOLJ010000002">
    <property type="protein sequence ID" value="KAL2553202.1"/>
    <property type="molecule type" value="Genomic_DNA"/>
</dbReference>
<organism evidence="1 2">
    <name type="scientific">Forsythia ovata</name>
    <dbReference type="NCBI Taxonomy" id="205694"/>
    <lineage>
        <taxon>Eukaryota</taxon>
        <taxon>Viridiplantae</taxon>
        <taxon>Streptophyta</taxon>
        <taxon>Embryophyta</taxon>
        <taxon>Tracheophyta</taxon>
        <taxon>Spermatophyta</taxon>
        <taxon>Magnoliopsida</taxon>
        <taxon>eudicotyledons</taxon>
        <taxon>Gunneridae</taxon>
        <taxon>Pentapetalae</taxon>
        <taxon>asterids</taxon>
        <taxon>lamiids</taxon>
        <taxon>Lamiales</taxon>
        <taxon>Oleaceae</taxon>
        <taxon>Forsythieae</taxon>
        <taxon>Forsythia</taxon>
    </lineage>
</organism>
<gene>
    <name evidence="1" type="ORF">Fot_06821</name>
</gene>
<protein>
    <submittedName>
        <fullName evidence="1">Uncharacterized protein</fullName>
    </submittedName>
</protein>
<reference evidence="2" key="1">
    <citation type="submission" date="2024-07" db="EMBL/GenBank/DDBJ databases">
        <title>Two chromosome-level genome assemblies of Korean endemic species Abeliophyllum distichum and Forsythia ovata (Oleaceae).</title>
        <authorList>
            <person name="Jang H."/>
        </authorList>
    </citation>
    <scope>NUCLEOTIDE SEQUENCE [LARGE SCALE GENOMIC DNA]</scope>
</reference>
<comment type="caution">
    <text evidence="1">The sequence shown here is derived from an EMBL/GenBank/DDBJ whole genome shotgun (WGS) entry which is preliminary data.</text>
</comment>
<accession>A0ABD1WUE0</accession>
<name>A0ABD1WUE0_9LAMI</name>
<evidence type="ECO:0000313" key="1">
    <source>
        <dbReference type="EMBL" id="KAL2553202.1"/>
    </source>
</evidence>
<dbReference type="Proteomes" id="UP001604277">
    <property type="component" value="Unassembled WGS sequence"/>
</dbReference>
<evidence type="ECO:0000313" key="2">
    <source>
        <dbReference type="Proteomes" id="UP001604277"/>
    </source>
</evidence>
<proteinExistence type="predicted"/>